<dbReference type="SUPFAM" id="SSF56219">
    <property type="entry name" value="DNase I-like"/>
    <property type="match status" value="1"/>
</dbReference>
<dbReference type="PANTHER" id="PTHR23227">
    <property type="entry name" value="BUCENTAUR RELATED"/>
    <property type="match status" value="1"/>
</dbReference>
<dbReference type="InterPro" id="IPR027124">
    <property type="entry name" value="Swc5/CFDP1/2"/>
</dbReference>
<dbReference type="AlphaFoldDB" id="A0AAV3ZCI8"/>
<evidence type="ECO:0000313" key="4">
    <source>
        <dbReference type="Proteomes" id="UP000735302"/>
    </source>
</evidence>
<feature type="domain" description="Endonuclease/exonuclease/phosphatase" evidence="2">
    <location>
        <begin position="29"/>
        <end position="166"/>
    </location>
</feature>
<evidence type="ECO:0000313" key="3">
    <source>
        <dbReference type="EMBL" id="GFN93630.1"/>
    </source>
</evidence>
<organism evidence="3 4">
    <name type="scientific">Plakobranchus ocellatus</name>
    <dbReference type="NCBI Taxonomy" id="259542"/>
    <lineage>
        <taxon>Eukaryota</taxon>
        <taxon>Metazoa</taxon>
        <taxon>Spiralia</taxon>
        <taxon>Lophotrochozoa</taxon>
        <taxon>Mollusca</taxon>
        <taxon>Gastropoda</taxon>
        <taxon>Heterobranchia</taxon>
        <taxon>Euthyneura</taxon>
        <taxon>Panpulmonata</taxon>
        <taxon>Sacoglossa</taxon>
        <taxon>Placobranchoidea</taxon>
        <taxon>Plakobranchidae</taxon>
        <taxon>Plakobranchus</taxon>
    </lineage>
</organism>
<dbReference type="InterPro" id="IPR005135">
    <property type="entry name" value="Endo/exonuclease/phosphatase"/>
</dbReference>
<sequence length="328" mass="37467">MAKSLGSWCPISDRVVVAKLIAKPLNLGIIQVYAPTSDSEDIEVEKFYEGIEKAKGYLKSQDIIIVMGDFNAKVGDERVEDVVGPSGIGPVNERGSRLIEWCQVNDFTITNAWYQNHPRRQWTWKSTGDRNRNKIDYILIQKRFRNAVKTSKSLPGADCDSDHIPVGFATRHRQTLELRSDDERIPCFYEACKARDLLQGLPRSDAVQIFRARAKLTLLLADRARHGWFVTTVCRPRITGRVDCTCLVRMPRNGRCPPRWMAHRAHEQNPLVRRSSCHEYGRKDYAEIPPKSHAVDAETRLRRYTSEKGRLPPAREAQQGPQTERVSS</sequence>
<proteinExistence type="predicted"/>
<dbReference type="InterPro" id="IPR036691">
    <property type="entry name" value="Endo/exonu/phosph_ase_sf"/>
</dbReference>
<feature type="region of interest" description="Disordered" evidence="1">
    <location>
        <begin position="288"/>
        <end position="328"/>
    </location>
</feature>
<evidence type="ECO:0000259" key="2">
    <source>
        <dbReference type="Pfam" id="PF14529"/>
    </source>
</evidence>
<dbReference type="GO" id="GO:0003824">
    <property type="term" value="F:catalytic activity"/>
    <property type="evidence" value="ECO:0007669"/>
    <property type="project" value="InterPro"/>
</dbReference>
<feature type="compositionally biased region" description="Polar residues" evidence="1">
    <location>
        <begin position="319"/>
        <end position="328"/>
    </location>
</feature>
<dbReference type="Pfam" id="PF14529">
    <property type="entry name" value="Exo_endo_phos_2"/>
    <property type="match status" value="1"/>
</dbReference>
<dbReference type="Proteomes" id="UP000735302">
    <property type="component" value="Unassembled WGS sequence"/>
</dbReference>
<gene>
    <name evidence="3" type="ORF">PoB_002013600</name>
</gene>
<feature type="compositionally biased region" description="Basic and acidic residues" evidence="1">
    <location>
        <begin position="293"/>
        <end position="310"/>
    </location>
</feature>
<dbReference type="CDD" id="cd09076">
    <property type="entry name" value="L1-EN"/>
    <property type="match status" value="1"/>
</dbReference>
<keyword evidence="4" id="KW-1185">Reference proteome</keyword>
<name>A0AAV3ZCI8_9GAST</name>
<reference evidence="3 4" key="1">
    <citation type="journal article" date="2021" name="Elife">
        <title>Chloroplast acquisition without the gene transfer in kleptoplastic sea slugs, Plakobranchus ocellatus.</title>
        <authorList>
            <person name="Maeda T."/>
            <person name="Takahashi S."/>
            <person name="Yoshida T."/>
            <person name="Shimamura S."/>
            <person name="Takaki Y."/>
            <person name="Nagai Y."/>
            <person name="Toyoda A."/>
            <person name="Suzuki Y."/>
            <person name="Arimoto A."/>
            <person name="Ishii H."/>
            <person name="Satoh N."/>
            <person name="Nishiyama T."/>
            <person name="Hasebe M."/>
            <person name="Maruyama T."/>
            <person name="Minagawa J."/>
            <person name="Obokata J."/>
            <person name="Shigenobu S."/>
        </authorList>
    </citation>
    <scope>NUCLEOTIDE SEQUENCE [LARGE SCALE GENOMIC DNA]</scope>
</reference>
<dbReference type="EMBL" id="BLXT01002363">
    <property type="protein sequence ID" value="GFN93630.1"/>
    <property type="molecule type" value="Genomic_DNA"/>
</dbReference>
<dbReference type="PANTHER" id="PTHR23227:SF67">
    <property type="entry name" value="CRANIOFACIAL DEVELOPMENT PROTEIN 2-LIKE"/>
    <property type="match status" value="1"/>
</dbReference>
<dbReference type="Gene3D" id="3.60.10.10">
    <property type="entry name" value="Endonuclease/exonuclease/phosphatase"/>
    <property type="match status" value="1"/>
</dbReference>
<protein>
    <submittedName>
        <fullName evidence="3">Craniofacial development protein 2-like protein</fullName>
    </submittedName>
</protein>
<evidence type="ECO:0000256" key="1">
    <source>
        <dbReference type="SAM" id="MobiDB-lite"/>
    </source>
</evidence>
<comment type="caution">
    <text evidence="3">The sequence shown here is derived from an EMBL/GenBank/DDBJ whole genome shotgun (WGS) entry which is preliminary data.</text>
</comment>
<accession>A0AAV3ZCI8</accession>